<name>N9T576_9GAMM</name>
<organism evidence="2 3">
    <name type="scientific">Acinetobacter higginsii</name>
    <dbReference type="NCBI Taxonomy" id="70347"/>
    <lineage>
        <taxon>Bacteria</taxon>
        <taxon>Pseudomonadati</taxon>
        <taxon>Pseudomonadota</taxon>
        <taxon>Gammaproteobacteria</taxon>
        <taxon>Moraxellales</taxon>
        <taxon>Moraxellaceae</taxon>
        <taxon>Acinetobacter</taxon>
    </lineage>
</organism>
<protein>
    <submittedName>
        <fullName evidence="2">Uncharacterized protein</fullName>
    </submittedName>
</protein>
<keyword evidence="1" id="KW-1133">Transmembrane helix</keyword>
<dbReference type="AlphaFoldDB" id="N9T576"/>
<sequence length="76" mass="8144">MALEAINLMFQLSKPMTTLDQKLQIWGGACGLITASLELVGVVTATTKNATHHAIKFAANSFAIVGSVLFAIYDFK</sequence>
<accession>N9T576</accession>
<evidence type="ECO:0000313" key="2">
    <source>
        <dbReference type="EMBL" id="ENX58520.1"/>
    </source>
</evidence>
<feature type="transmembrane region" description="Helical" evidence="1">
    <location>
        <begin position="23"/>
        <end position="45"/>
    </location>
</feature>
<dbReference type="Proteomes" id="UP000013084">
    <property type="component" value="Unassembled WGS sequence"/>
</dbReference>
<proteinExistence type="predicted"/>
<dbReference type="HOGENOM" id="CLU_2646258_0_0_6"/>
<keyword evidence="1" id="KW-0812">Transmembrane</keyword>
<gene>
    <name evidence="2" type="ORF">F902_02921</name>
</gene>
<dbReference type="EMBL" id="APRN01000036">
    <property type="protein sequence ID" value="ENX58520.1"/>
    <property type="molecule type" value="Genomic_DNA"/>
</dbReference>
<reference evidence="2 3" key="1">
    <citation type="submission" date="2013-02" db="EMBL/GenBank/DDBJ databases">
        <title>The Genome Sequence of Acinetobacter sp. CIP 70.18.</title>
        <authorList>
            <consortium name="The Broad Institute Genome Sequencing Platform"/>
            <consortium name="The Broad Institute Genome Sequencing Center for Infectious Disease"/>
            <person name="Cerqueira G."/>
            <person name="Feldgarden M."/>
            <person name="Courvalin P."/>
            <person name="Perichon B."/>
            <person name="Grillot-Courvalin C."/>
            <person name="Clermont D."/>
            <person name="Rocha E."/>
            <person name="Yoon E.-J."/>
            <person name="Nemec A."/>
            <person name="Walker B."/>
            <person name="Young S.K."/>
            <person name="Zeng Q."/>
            <person name="Gargeya S."/>
            <person name="Fitzgerald M."/>
            <person name="Haas B."/>
            <person name="Abouelleil A."/>
            <person name="Alvarado L."/>
            <person name="Arachchi H.M."/>
            <person name="Berlin A.M."/>
            <person name="Chapman S.B."/>
            <person name="Dewar J."/>
            <person name="Goldberg J."/>
            <person name="Griggs A."/>
            <person name="Gujja S."/>
            <person name="Hansen M."/>
            <person name="Howarth C."/>
            <person name="Imamovic A."/>
            <person name="Larimer J."/>
            <person name="McCowan C."/>
            <person name="Murphy C."/>
            <person name="Neiman D."/>
            <person name="Pearson M."/>
            <person name="Priest M."/>
            <person name="Roberts A."/>
            <person name="Saif S."/>
            <person name="Shea T."/>
            <person name="Sisk P."/>
            <person name="Sykes S."/>
            <person name="Wortman J."/>
            <person name="Nusbaum C."/>
            <person name="Birren B."/>
        </authorList>
    </citation>
    <scope>NUCLEOTIDE SEQUENCE [LARGE SCALE GENOMIC DNA]</scope>
    <source>
        <strain evidence="2 3">CIP 70.18</strain>
    </source>
</reference>
<evidence type="ECO:0000313" key="3">
    <source>
        <dbReference type="Proteomes" id="UP000013084"/>
    </source>
</evidence>
<feature type="transmembrane region" description="Helical" evidence="1">
    <location>
        <begin position="57"/>
        <end position="75"/>
    </location>
</feature>
<dbReference type="PATRIC" id="fig|1217700.3.peg.2843"/>
<evidence type="ECO:0000256" key="1">
    <source>
        <dbReference type="SAM" id="Phobius"/>
    </source>
</evidence>
<comment type="caution">
    <text evidence="2">The sequence shown here is derived from an EMBL/GenBank/DDBJ whole genome shotgun (WGS) entry which is preliminary data.</text>
</comment>
<keyword evidence="1" id="KW-0472">Membrane</keyword>
<keyword evidence="3" id="KW-1185">Reference proteome</keyword>
<dbReference type="RefSeq" id="WP_005204430.1">
    <property type="nucleotide sequence ID" value="NZ_JAKZGH010000028.1"/>
</dbReference>